<accession>A0A1Y2JNY7</accession>
<evidence type="ECO:0008006" key="5">
    <source>
        <dbReference type="Google" id="ProtNLM"/>
    </source>
</evidence>
<organism evidence="3 4">
    <name type="scientific">Bradyrhizobium japonicum</name>
    <dbReference type="NCBI Taxonomy" id="375"/>
    <lineage>
        <taxon>Bacteria</taxon>
        <taxon>Pseudomonadati</taxon>
        <taxon>Pseudomonadota</taxon>
        <taxon>Alphaproteobacteria</taxon>
        <taxon>Hyphomicrobiales</taxon>
        <taxon>Nitrobacteraceae</taxon>
        <taxon>Bradyrhizobium</taxon>
    </lineage>
</organism>
<protein>
    <recommendedName>
        <fullName evidence="5">DUF262 domain-containing protein</fullName>
    </recommendedName>
</protein>
<evidence type="ECO:0000313" key="4">
    <source>
        <dbReference type="Proteomes" id="UP000193335"/>
    </source>
</evidence>
<dbReference type="Pfam" id="PF03235">
    <property type="entry name" value="GmrSD_N"/>
    <property type="match status" value="1"/>
</dbReference>
<sequence length="670" mass="76741">MGEADKVSVQLGLIEAHEQTIGKIFSDSYGFEIPPYQRPYAWEEEQATELLTDLLEAMDNTEISGGVYFLGSVVLIKSPADPKSLVVDGQQRLTTLTILISVLRDLTLNEEVRINRRSFVFQRANPDSGTVDRYRLLLRSQDRAFFSKFIQIPDATSELPDPTKLQGSQQRIAENASYFRRQLMKMEEERRNKLVAFIIQRCYVVAVAVPTPESARRIFRVLNARGLDLTATDILKADLLDRAGHTRELDLASRWEAIEQRLGRDKMVELFGHIRMIFERDKPRVALEDGFPTYVKPFKGDADLFMTDFLEPLAEAYSLLSNRQLLRNRFGLDAYRAVQSLDRVDNKDWVPAAILCLWKMQDGGLIAKFLIDLERLTYLLFCIRAEVNVRISRNVDVMDIIDPRPEKPVPMFGLDLSEAEQFQFLDALSGPLYTKTRVCKPVLLRLDEALSSGGATYDDIVSIEHVLPQTVNEGSDWAQLFPVEQERKEWTHRLANLVLLTRRLNTKASNWDFDRKKTQYFASEDGSSPFPLTQAVLQTPTWNLQFLKDRQRTLIQALGKLWKLEVSLLDRADDFRSKPLSATKLVEIEEGTWLSDTLRALKELGGKAFLPDLYVKVEQVRLDAKRSLPANYQAIVRKILEENSEDSDAHRKRHSLFRNADKGKGLWIVA</sequence>
<reference evidence="3 4" key="1">
    <citation type="submission" date="2017-03" db="EMBL/GenBank/DDBJ databases">
        <title>Whole genome sequences of fourteen strains of Bradyrhizobium canariense and one strain of Bradyrhizobium japonicum isolated from Lupinus (Papilionoideae: Genisteae) species in Algeria.</title>
        <authorList>
            <person name="Crovadore J."/>
            <person name="Chekireb D."/>
            <person name="Brachmann A."/>
            <person name="Chablais R."/>
            <person name="Cochard B."/>
            <person name="Lefort F."/>
        </authorList>
    </citation>
    <scope>NUCLEOTIDE SEQUENCE [LARGE SCALE GENOMIC DNA]</scope>
    <source>
        <strain evidence="3 4">UBMA197</strain>
    </source>
</reference>
<feature type="domain" description="GmrSD restriction endonucleases C-terminal" evidence="2">
    <location>
        <begin position="433"/>
        <end position="556"/>
    </location>
</feature>
<dbReference type="EMBL" id="NAFL01000248">
    <property type="protein sequence ID" value="OSJ32582.1"/>
    <property type="molecule type" value="Genomic_DNA"/>
</dbReference>
<evidence type="ECO:0000313" key="3">
    <source>
        <dbReference type="EMBL" id="OSJ32582.1"/>
    </source>
</evidence>
<dbReference type="AlphaFoldDB" id="A0A1Y2JNY7"/>
<evidence type="ECO:0000259" key="2">
    <source>
        <dbReference type="Pfam" id="PF07510"/>
    </source>
</evidence>
<dbReference type="PANTHER" id="PTHR35149:SF2">
    <property type="entry name" value="DUF262 DOMAIN-CONTAINING PROTEIN"/>
    <property type="match status" value="1"/>
</dbReference>
<dbReference type="InterPro" id="IPR011089">
    <property type="entry name" value="GmrSD_C"/>
</dbReference>
<dbReference type="Pfam" id="PF07510">
    <property type="entry name" value="GmrSD_C"/>
    <property type="match status" value="1"/>
</dbReference>
<gene>
    <name evidence="3" type="ORF">BSZ19_18705</name>
</gene>
<evidence type="ECO:0000259" key="1">
    <source>
        <dbReference type="Pfam" id="PF03235"/>
    </source>
</evidence>
<dbReference type="PANTHER" id="PTHR35149">
    <property type="entry name" value="SLL5132 PROTEIN"/>
    <property type="match status" value="1"/>
</dbReference>
<proteinExistence type="predicted"/>
<dbReference type="Proteomes" id="UP000193335">
    <property type="component" value="Unassembled WGS sequence"/>
</dbReference>
<feature type="domain" description="GmrSD restriction endonucleases N-terminal" evidence="1">
    <location>
        <begin position="21"/>
        <end position="239"/>
    </location>
</feature>
<dbReference type="InterPro" id="IPR004919">
    <property type="entry name" value="GmrSD_N"/>
</dbReference>
<name>A0A1Y2JNY7_BRAJP</name>
<comment type="caution">
    <text evidence="3">The sequence shown here is derived from an EMBL/GenBank/DDBJ whole genome shotgun (WGS) entry which is preliminary data.</text>
</comment>